<evidence type="ECO:0000313" key="2">
    <source>
        <dbReference type="EMBL" id="OSM04383.1"/>
    </source>
</evidence>
<dbReference type="InterPro" id="IPR002645">
    <property type="entry name" value="STAS_dom"/>
</dbReference>
<evidence type="ECO:0000259" key="1">
    <source>
        <dbReference type="PROSITE" id="PS50801"/>
    </source>
</evidence>
<gene>
    <name evidence="2" type="ORF">MAIT1_04286</name>
</gene>
<reference evidence="2 3" key="1">
    <citation type="journal article" date="2016" name="BMC Genomics">
        <title>Combined genomic and structural analyses of a cultured magnetotactic bacterium reveals its niche adaptation to a dynamic environment.</title>
        <authorList>
            <person name="Araujo A.C."/>
            <person name="Morillo V."/>
            <person name="Cypriano J."/>
            <person name="Teixeira L.C."/>
            <person name="Leao P."/>
            <person name="Lyra S."/>
            <person name="Almeida L.G."/>
            <person name="Bazylinski D.A."/>
            <person name="Vasconcellos A.T."/>
            <person name="Abreu F."/>
            <person name="Lins U."/>
        </authorList>
    </citation>
    <scope>NUCLEOTIDE SEQUENCE [LARGE SCALE GENOMIC DNA]</scope>
    <source>
        <strain evidence="2 3">IT-1</strain>
    </source>
</reference>
<dbReference type="EMBL" id="LVJN01000019">
    <property type="protein sequence ID" value="OSM04383.1"/>
    <property type="molecule type" value="Genomic_DNA"/>
</dbReference>
<dbReference type="PROSITE" id="PS50801">
    <property type="entry name" value="STAS"/>
    <property type="match status" value="1"/>
</dbReference>
<organism evidence="2 3">
    <name type="scientific">Magnetofaba australis IT-1</name>
    <dbReference type="NCBI Taxonomy" id="1434232"/>
    <lineage>
        <taxon>Bacteria</taxon>
        <taxon>Pseudomonadati</taxon>
        <taxon>Pseudomonadota</taxon>
        <taxon>Magnetococcia</taxon>
        <taxon>Magnetococcales</taxon>
        <taxon>Magnetococcaceae</taxon>
        <taxon>Magnetofaba</taxon>
    </lineage>
</organism>
<dbReference type="InterPro" id="IPR058548">
    <property type="entry name" value="MlaB-like_STAS"/>
</dbReference>
<accession>A0A1Y2K5X1</accession>
<dbReference type="Gene3D" id="3.30.750.24">
    <property type="entry name" value="STAS domain"/>
    <property type="match status" value="1"/>
</dbReference>
<dbReference type="Pfam" id="PF13466">
    <property type="entry name" value="STAS_2"/>
    <property type="match status" value="1"/>
</dbReference>
<protein>
    <submittedName>
        <fullName evidence="2">Putative anti-sigma-factor antagonist</fullName>
    </submittedName>
</protein>
<dbReference type="SUPFAM" id="SSF52091">
    <property type="entry name" value="SpoIIaa-like"/>
    <property type="match status" value="1"/>
</dbReference>
<keyword evidence="3" id="KW-1185">Reference proteome</keyword>
<sequence>MMSDSSIDIKISGRNVAITPRGKLSINNGFDETRPVLNQFRDEKAESIEVDLTHCTHIDSSGLGLLLMLQEACANKVRLLHPQPGVASVLKTALMERIMEVVA</sequence>
<evidence type="ECO:0000313" key="3">
    <source>
        <dbReference type="Proteomes" id="UP000194003"/>
    </source>
</evidence>
<comment type="caution">
    <text evidence="2">The sequence shown here is derived from an EMBL/GenBank/DDBJ whole genome shotgun (WGS) entry which is preliminary data.</text>
</comment>
<proteinExistence type="predicted"/>
<dbReference type="AlphaFoldDB" id="A0A1Y2K5X1"/>
<name>A0A1Y2K5X1_9PROT</name>
<dbReference type="Proteomes" id="UP000194003">
    <property type="component" value="Unassembled WGS sequence"/>
</dbReference>
<dbReference type="InterPro" id="IPR036513">
    <property type="entry name" value="STAS_dom_sf"/>
</dbReference>
<feature type="domain" description="STAS" evidence="1">
    <location>
        <begin position="5"/>
        <end position="103"/>
    </location>
</feature>